<evidence type="ECO:0000259" key="1">
    <source>
        <dbReference type="PROSITE" id="PS50127"/>
    </source>
</evidence>
<evidence type="ECO:0000313" key="3">
    <source>
        <dbReference type="Proteomes" id="UP000008983"/>
    </source>
</evidence>
<dbReference type="InParanoid" id="G0QLR2"/>
<dbReference type="AlphaFoldDB" id="G0QLR2"/>
<dbReference type="GeneID" id="14910032"/>
<dbReference type="STRING" id="857967.G0QLR2"/>
<dbReference type="Proteomes" id="UP000008983">
    <property type="component" value="Unassembled WGS sequence"/>
</dbReference>
<dbReference type="Pfam" id="PF00179">
    <property type="entry name" value="UQ_con"/>
    <property type="match status" value="1"/>
</dbReference>
<dbReference type="PANTHER" id="PTHR24068">
    <property type="entry name" value="UBIQUITIN-CONJUGATING ENZYME E2"/>
    <property type="match status" value="1"/>
</dbReference>
<feature type="domain" description="UBC core" evidence="1">
    <location>
        <begin position="1"/>
        <end position="109"/>
    </location>
</feature>
<dbReference type="Gene3D" id="3.10.110.10">
    <property type="entry name" value="Ubiquitin Conjugating Enzyme"/>
    <property type="match status" value="1"/>
</dbReference>
<dbReference type="SMART" id="SM00212">
    <property type="entry name" value="UBCc"/>
    <property type="match status" value="1"/>
</dbReference>
<dbReference type="EMBL" id="GL983296">
    <property type="protein sequence ID" value="EGR33843.1"/>
    <property type="molecule type" value="Genomic_DNA"/>
</dbReference>
<dbReference type="FunCoup" id="G0QLR2">
    <property type="interactions" value="579"/>
</dbReference>
<dbReference type="PROSITE" id="PS50127">
    <property type="entry name" value="UBC_2"/>
    <property type="match status" value="1"/>
</dbReference>
<proteinExistence type="predicted"/>
<organism evidence="2 3">
    <name type="scientific">Ichthyophthirius multifiliis</name>
    <name type="common">White spot disease agent</name>
    <name type="synonym">Ich</name>
    <dbReference type="NCBI Taxonomy" id="5932"/>
    <lineage>
        <taxon>Eukaryota</taxon>
        <taxon>Sar</taxon>
        <taxon>Alveolata</taxon>
        <taxon>Ciliophora</taxon>
        <taxon>Intramacronucleata</taxon>
        <taxon>Oligohymenophorea</taxon>
        <taxon>Hymenostomatida</taxon>
        <taxon>Ophryoglenina</taxon>
        <taxon>Ichthyophthirius</taxon>
    </lineage>
</organism>
<evidence type="ECO:0000313" key="2">
    <source>
        <dbReference type="EMBL" id="EGR33843.1"/>
    </source>
</evidence>
<dbReference type="InterPro" id="IPR000608">
    <property type="entry name" value="UBC"/>
</dbReference>
<gene>
    <name evidence="2" type="ORF">IMG5_034990</name>
</gene>
<protein>
    <submittedName>
        <fullName evidence="2">Ubiquitin-conjugating enzyme family protein, putative</fullName>
        <ecNumber evidence="2">6.3.2.19</ecNumber>
    </submittedName>
</protein>
<dbReference type="GO" id="GO:0016874">
    <property type="term" value="F:ligase activity"/>
    <property type="evidence" value="ECO:0007669"/>
    <property type="project" value="UniProtKB-KW"/>
</dbReference>
<dbReference type="RefSeq" id="XP_004039067.1">
    <property type="nucleotide sequence ID" value="XM_004039019.1"/>
</dbReference>
<dbReference type="InterPro" id="IPR016135">
    <property type="entry name" value="UBQ-conjugating_enzyme/RWD"/>
</dbReference>
<dbReference type="OrthoDB" id="6508832at2759"/>
<dbReference type="eggNOG" id="KOG0896">
    <property type="taxonomic scope" value="Eukaryota"/>
</dbReference>
<dbReference type="OMA" id="NWSREST"/>
<sequence>MDSAANEDMSLTNWNGTIIGPFGTAFENRIYSLKITCGPNYPNQAPQIKFNSKINLPCVNQSNGQIDINKFNILKNWKSNYTLENLLVNLKNEMISNKRLQQPPEGSNY</sequence>
<dbReference type="SUPFAM" id="SSF54495">
    <property type="entry name" value="UBC-like"/>
    <property type="match status" value="1"/>
</dbReference>
<reference evidence="2 3" key="1">
    <citation type="submission" date="2011-07" db="EMBL/GenBank/DDBJ databases">
        <authorList>
            <person name="Coyne R."/>
            <person name="Brami D."/>
            <person name="Johnson J."/>
            <person name="Hostetler J."/>
            <person name="Hannick L."/>
            <person name="Clark T."/>
            <person name="Cassidy-Hanley D."/>
            <person name="Inman J."/>
        </authorList>
    </citation>
    <scope>NUCLEOTIDE SEQUENCE [LARGE SCALE GENOMIC DNA]</scope>
    <source>
        <strain evidence="2 3">G5</strain>
    </source>
</reference>
<keyword evidence="3" id="KW-1185">Reference proteome</keyword>
<keyword evidence="2" id="KW-0436">Ligase</keyword>
<name>G0QLR2_ICHMU</name>
<accession>G0QLR2</accession>
<dbReference type="EC" id="6.3.2.19" evidence="2"/>